<dbReference type="GO" id="GO:0016747">
    <property type="term" value="F:acyltransferase activity, transferring groups other than amino-acyl groups"/>
    <property type="evidence" value="ECO:0007669"/>
    <property type="project" value="InterPro"/>
</dbReference>
<dbReference type="RefSeq" id="WP_110343199.1">
    <property type="nucleotide sequence ID" value="NZ_JBHVKT010000033.1"/>
</dbReference>
<gene>
    <name evidence="4" type="ORF">BA062_33225</name>
</gene>
<dbReference type="InterPro" id="IPR050832">
    <property type="entry name" value="Bact_Acetyltransf"/>
</dbReference>
<dbReference type="Proteomes" id="UP000247892">
    <property type="component" value="Unassembled WGS sequence"/>
</dbReference>
<evidence type="ECO:0000313" key="4">
    <source>
        <dbReference type="EMBL" id="PXY20122.1"/>
    </source>
</evidence>
<accession>A0A318LH40</accession>
<dbReference type="PANTHER" id="PTHR43877">
    <property type="entry name" value="AMINOALKYLPHOSPHONATE N-ACETYLTRANSFERASE-RELATED-RELATED"/>
    <property type="match status" value="1"/>
</dbReference>
<dbReference type="PROSITE" id="PS51186">
    <property type="entry name" value="GNAT"/>
    <property type="match status" value="1"/>
</dbReference>
<dbReference type="SUPFAM" id="SSF55729">
    <property type="entry name" value="Acyl-CoA N-acyltransferases (Nat)"/>
    <property type="match status" value="1"/>
</dbReference>
<keyword evidence="1 4" id="KW-0808">Transferase</keyword>
<sequence length="155" mass="16980">MDTVSIRPVSDDDLPAAADLRWRWVLENRGTPTTTYDGFVRHFVGWARENAATHRCLVAVRAGEVVGMAWLAVLPRVPTPRALERASGDLQCAYVAPHERDNGVGGRLIDGVLTLARELGLERVTVHSSARAVAAYSRHGFAVSPRLLQADLSRE</sequence>
<dbReference type="Gene3D" id="3.40.630.30">
    <property type="match status" value="1"/>
</dbReference>
<dbReference type="InterPro" id="IPR016181">
    <property type="entry name" value="Acyl_CoA_acyltransferase"/>
</dbReference>
<keyword evidence="5" id="KW-1185">Reference proteome</keyword>
<protein>
    <submittedName>
        <fullName evidence="4">Acetyltransferase</fullName>
    </submittedName>
</protein>
<dbReference type="AlphaFoldDB" id="A0A318LH40"/>
<dbReference type="InterPro" id="IPR000182">
    <property type="entry name" value="GNAT_dom"/>
</dbReference>
<comment type="caution">
    <text evidence="4">The sequence shown here is derived from an EMBL/GenBank/DDBJ whole genome shotgun (WGS) entry which is preliminary data.</text>
</comment>
<evidence type="ECO:0000259" key="3">
    <source>
        <dbReference type="PROSITE" id="PS51186"/>
    </source>
</evidence>
<dbReference type="CDD" id="cd04301">
    <property type="entry name" value="NAT_SF"/>
    <property type="match status" value="1"/>
</dbReference>
<name>A0A318LH40_9PSEU</name>
<proteinExistence type="predicted"/>
<dbReference type="OrthoDB" id="4936934at2"/>
<evidence type="ECO:0000256" key="1">
    <source>
        <dbReference type="ARBA" id="ARBA00022679"/>
    </source>
</evidence>
<dbReference type="Pfam" id="PF00583">
    <property type="entry name" value="Acetyltransf_1"/>
    <property type="match status" value="1"/>
</dbReference>
<evidence type="ECO:0000313" key="5">
    <source>
        <dbReference type="Proteomes" id="UP000247892"/>
    </source>
</evidence>
<keyword evidence="2" id="KW-0012">Acyltransferase</keyword>
<reference evidence="4 5" key="1">
    <citation type="submission" date="2016-07" db="EMBL/GenBank/DDBJ databases">
        <title>Draft genome sequence of Prauserella sp. YIM 121212, isolated from alkaline soil.</title>
        <authorList>
            <person name="Ruckert C."/>
            <person name="Albersmeier A."/>
            <person name="Jiang C.-L."/>
            <person name="Jiang Y."/>
            <person name="Kalinowski J."/>
            <person name="Schneider O."/>
            <person name="Winkler A."/>
            <person name="Zotchev S.B."/>
        </authorList>
    </citation>
    <scope>NUCLEOTIDE SEQUENCE [LARGE SCALE GENOMIC DNA]</scope>
    <source>
        <strain evidence="4 5">YIM 121212</strain>
    </source>
</reference>
<feature type="domain" description="N-acetyltransferase" evidence="3">
    <location>
        <begin position="4"/>
        <end position="155"/>
    </location>
</feature>
<organism evidence="4 5">
    <name type="scientific">Prauserella flavalba</name>
    <dbReference type="NCBI Taxonomy" id="1477506"/>
    <lineage>
        <taxon>Bacteria</taxon>
        <taxon>Bacillati</taxon>
        <taxon>Actinomycetota</taxon>
        <taxon>Actinomycetes</taxon>
        <taxon>Pseudonocardiales</taxon>
        <taxon>Pseudonocardiaceae</taxon>
        <taxon>Prauserella</taxon>
    </lineage>
</organism>
<dbReference type="EMBL" id="MASU01000017">
    <property type="protein sequence ID" value="PXY20122.1"/>
    <property type="molecule type" value="Genomic_DNA"/>
</dbReference>
<evidence type="ECO:0000256" key="2">
    <source>
        <dbReference type="ARBA" id="ARBA00023315"/>
    </source>
</evidence>